<feature type="compositionally biased region" description="Polar residues" evidence="6">
    <location>
        <begin position="114"/>
        <end position="125"/>
    </location>
</feature>
<keyword evidence="9" id="KW-1185">Reference proteome</keyword>
<evidence type="ECO:0000256" key="5">
    <source>
        <dbReference type="ARBA" id="ARBA00023136"/>
    </source>
</evidence>
<feature type="compositionally biased region" description="Polar residues" evidence="6">
    <location>
        <begin position="132"/>
        <end position="141"/>
    </location>
</feature>
<feature type="region of interest" description="Disordered" evidence="6">
    <location>
        <begin position="1082"/>
        <end position="1175"/>
    </location>
</feature>
<feature type="compositionally biased region" description="Low complexity" evidence="6">
    <location>
        <begin position="1096"/>
        <end position="1109"/>
    </location>
</feature>
<feature type="compositionally biased region" description="Basic and acidic residues" evidence="6">
    <location>
        <begin position="94"/>
        <end position="106"/>
    </location>
</feature>
<evidence type="ECO:0000256" key="2">
    <source>
        <dbReference type="ARBA" id="ARBA00009824"/>
    </source>
</evidence>
<evidence type="ECO:0000313" key="9">
    <source>
        <dbReference type="Proteomes" id="UP000799766"/>
    </source>
</evidence>
<dbReference type="PANTHER" id="PTHR17920">
    <property type="entry name" value="TRANSMEMBRANE AND COILED-COIL DOMAIN-CONTAINING PROTEIN 4 TMCO4"/>
    <property type="match status" value="1"/>
</dbReference>
<comment type="subcellular location">
    <subcellularLocation>
        <location evidence="1">Membrane</location>
        <topology evidence="1">Multi-pass membrane protein</topology>
    </subcellularLocation>
</comment>
<feature type="compositionally biased region" description="Basic and acidic residues" evidence="6">
    <location>
        <begin position="1163"/>
        <end position="1175"/>
    </location>
</feature>
<feature type="compositionally biased region" description="Basic and acidic residues" evidence="6">
    <location>
        <begin position="1020"/>
        <end position="1034"/>
    </location>
</feature>
<sequence length="1175" mass="129124">MTDENGPVTAPAPSVEENNGAEVVKETVKEDGAVKQAEQPQEPAKQEVDEFGLPVRKRRPIPARRDSSGSEEGQQAPEVKAQDAALTNGVAEAESPKEERGGRSGTEDEIEKTVSIQPDQVSVNGSKEPDATLQQQASEISEQAKGISIASEQSPSSPTTAKTVSKNDSSLAPSNQTTGRSHPVLSEWSHHQLSLPPRPSEIDNLPEKVQEEADWQDMPAYAPFDMYNDDDKLVAREMVESDDEKVTYNNLGGAGKGYTRVQLDEDAESTTSMDENTAYLFKGKTNQGTGPEEDIEEEARDPLSQMQATKEMLTEGQRIAYVGIVRLGMIQMEKELASLERPRAAKKQMELAIEAHQMWGQKIMLRLYGHMDINSSEQIMIEQLAEHGVQPGDLTPALMQNARVRNPMAEEVASSRQSVSSSKLSVDKLSVDEKRPRSECPSPSPPPYDEHQGEGPNQPPAQSPSELPHTRNIDIDLRWTVLCDLFLLLIADQIYDARSRQLLERVAGFMDLPWLELCRFEKRVTDALEMQEAADKENWNEEEHMERRRKAAKTKRMVMMGLATVGGGLVIGLSAGLAAPLIGAGLAAGFSTFGIAGTGGFLAGAGGAAIITTTGVVTGGTIGVRASHRRTGAVKTFEYRPLHNNKRVNLIVTVSGWMNGKVDDVRLPYSTVDPIMGDIYSVLWEPEMLQSMGATINILATEALTQGLQQILGSTILVGLMSALQLPIVLTKLSYLIDNPWTVSLARAELAGLILADSLIDRNLGTRPITLVGFSLGARVIFYCLRELANKGAFGLVQNVYMFGSPIVAKKDEYLRAKSIVPGRFVNGYATNDWILGYLFRATSGGIMRVAGIAPVEIPGIENHNVTELVPGHMAYRTAMPRLLEKVGWIIESEEFTEIEDPDPDNHAERQRELINEIEEARKQLEEKPEKKRFGGLFGSRKKLAEKKEWETYDERSKHIGLDDKGNAKADLEGKDANILFDIDAIQREVADIAAEGIEVKQLESTLPPMKLDLDNNGQLEERPPPLPLRETKSFNDSIGVSSLASHQQPNGGDLKHQREHELYHHDDELPNDESNISMTFDTAYTHPTSPPRSPPFASSSALPFSPSTKQGVDPPRREWSPPPPALPDRPPMRSSSTMPVSATPLGGFNGIEHNAWADEDEFGAKEGEMKMTFE</sequence>
<feature type="transmembrane region" description="Helical" evidence="7">
    <location>
        <begin position="602"/>
        <end position="624"/>
    </location>
</feature>
<evidence type="ECO:0000256" key="1">
    <source>
        <dbReference type="ARBA" id="ARBA00004141"/>
    </source>
</evidence>
<dbReference type="Pfam" id="PF05277">
    <property type="entry name" value="DUF726"/>
    <property type="match status" value="1"/>
</dbReference>
<dbReference type="InterPro" id="IPR029058">
    <property type="entry name" value="AB_hydrolase_fold"/>
</dbReference>
<gene>
    <name evidence="8" type="ORF">BDY21DRAFT_184943</name>
</gene>
<feature type="compositionally biased region" description="Basic and acidic residues" evidence="6">
    <location>
        <begin position="23"/>
        <end position="33"/>
    </location>
</feature>
<evidence type="ECO:0000256" key="7">
    <source>
        <dbReference type="SAM" id="Phobius"/>
    </source>
</evidence>
<dbReference type="Proteomes" id="UP000799766">
    <property type="component" value="Unassembled WGS sequence"/>
</dbReference>
<reference evidence="8" key="1">
    <citation type="journal article" date="2020" name="Stud. Mycol.">
        <title>101 Dothideomycetes genomes: a test case for predicting lifestyles and emergence of pathogens.</title>
        <authorList>
            <person name="Haridas S."/>
            <person name="Albert R."/>
            <person name="Binder M."/>
            <person name="Bloem J."/>
            <person name="Labutti K."/>
            <person name="Salamov A."/>
            <person name="Andreopoulos B."/>
            <person name="Baker S."/>
            <person name="Barry K."/>
            <person name="Bills G."/>
            <person name="Bluhm B."/>
            <person name="Cannon C."/>
            <person name="Castanera R."/>
            <person name="Culley D."/>
            <person name="Daum C."/>
            <person name="Ezra D."/>
            <person name="Gonzalez J."/>
            <person name="Henrissat B."/>
            <person name="Kuo A."/>
            <person name="Liang C."/>
            <person name="Lipzen A."/>
            <person name="Lutzoni F."/>
            <person name="Magnuson J."/>
            <person name="Mondo S."/>
            <person name="Nolan M."/>
            <person name="Ohm R."/>
            <person name="Pangilinan J."/>
            <person name="Park H.-J."/>
            <person name="Ramirez L."/>
            <person name="Alfaro M."/>
            <person name="Sun H."/>
            <person name="Tritt A."/>
            <person name="Yoshinaga Y."/>
            <person name="Zwiers L.-H."/>
            <person name="Turgeon B."/>
            <person name="Goodwin S."/>
            <person name="Spatafora J."/>
            <person name="Crous P."/>
            <person name="Grigoriev I."/>
        </authorList>
    </citation>
    <scope>NUCLEOTIDE SEQUENCE</scope>
    <source>
        <strain evidence="8">ATCC 16933</strain>
    </source>
</reference>
<feature type="region of interest" description="Disordered" evidence="6">
    <location>
        <begin position="1"/>
        <end position="203"/>
    </location>
</feature>
<dbReference type="AlphaFoldDB" id="A0A6A6P8A4"/>
<organism evidence="8 9">
    <name type="scientific">Lineolata rhizophorae</name>
    <dbReference type="NCBI Taxonomy" id="578093"/>
    <lineage>
        <taxon>Eukaryota</taxon>
        <taxon>Fungi</taxon>
        <taxon>Dikarya</taxon>
        <taxon>Ascomycota</taxon>
        <taxon>Pezizomycotina</taxon>
        <taxon>Dothideomycetes</taxon>
        <taxon>Dothideomycetes incertae sedis</taxon>
        <taxon>Lineolatales</taxon>
        <taxon>Lineolataceae</taxon>
        <taxon>Lineolata</taxon>
    </lineage>
</organism>
<feature type="compositionally biased region" description="Basic and acidic residues" evidence="6">
    <location>
        <begin position="425"/>
        <end position="438"/>
    </location>
</feature>
<accession>A0A6A6P8A4</accession>
<dbReference type="OrthoDB" id="277931at2759"/>
<keyword evidence="5 7" id="KW-0472">Membrane</keyword>
<evidence type="ECO:0000256" key="4">
    <source>
        <dbReference type="ARBA" id="ARBA00022989"/>
    </source>
</evidence>
<dbReference type="GO" id="GO:0016020">
    <property type="term" value="C:membrane"/>
    <property type="evidence" value="ECO:0007669"/>
    <property type="project" value="UniProtKB-SubCell"/>
</dbReference>
<name>A0A6A6P8A4_9PEZI</name>
<evidence type="ECO:0000313" key="8">
    <source>
        <dbReference type="EMBL" id="KAF2460109.1"/>
    </source>
</evidence>
<evidence type="ECO:0008006" key="10">
    <source>
        <dbReference type="Google" id="ProtNLM"/>
    </source>
</evidence>
<feature type="transmembrane region" description="Helical" evidence="7">
    <location>
        <begin position="557"/>
        <end position="582"/>
    </location>
</feature>
<evidence type="ECO:0000256" key="6">
    <source>
        <dbReference type="SAM" id="MobiDB-lite"/>
    </source>
</evidence>
<comment type="similarity">
    <text evidence="2">Belongs to the TMCO4 family.</text>
</comment>
<feature type="compositionally biased region" description="Low complexity" evidence="6">
    <location>
        <begin position="409"/>
        <end position="424"/>
    </location>
</feature>
<keyword evidence="3 7" id="KW-0812">Transmembrane</keyword>
<keyword evidence="4 7" id="KW-1133">Transmembrane helix</keyword>
<dbReference type="EMBL" id="MU001674">
    <property type="protein sequence ID" value="KAF2460109.1"/>
    <property type="molecule type" value="Genomic_DNA"/>
</dbReference>
<dbReference type="SUPFAM" id="SSF53474">
    <property type="entry name" value="alpha/beta-Hydrolases"/>
    <property type="match status" value="1"/>
</dbReference>
<feature type="region of interest" description="Disordered" evidence="6">
    <location>
        <begin position="408"/>
        <end position="468"/>
    </location>
</feature>
<dbReference type="InterPro" id="IPR007941">
    <property type="entry name" value="DUF726"/>
</dbReference>
<dbReference type="PANTHER" id="PTHR17920:SF3">
    <property type="entry name" value="TRANSMEMBRANE AND COILED-COIL DOMAIN-CONTAINING PROTEIN 4"/>
    <property type="match status" value="1"/>
</dbReference>
<evidence type="ECO:0000256" key="3">
    <source>
        <dbReference type="ARBA" id="ARBA00022692"/>
    </source>
</evidence>
<feature type="region of interest" description="Disordered" evidence="6">
    <location>
        <begin position="1009"/>
        <end position="1034"/>
    </location>
</feature>
<protein>
    <recommendedName>
        <fullName evidence="10">DUF726-domain-containing protein</fullName>
    </recommendedName>
</protein>
<feature type="compositionally biased region" description="Pro residues" evidence="6">
    <location>
        <begin position="1121"/>
        <end position="1130"/>
    </location>
</feature>
<proteinExistence type="inferred from homology"/>
<feature type="compositionally biased region" description="Polar residues" evidence="6">
    <location>
        <begin position="150"/>
        <end position="180"/>
    </location>
</feature>